<feature type="transmembrane region" description="Helical" evidence="2">
    <location>
        <begin position="116"/>
        <end position="139"/>
    </location>
</feature>
<dbReference type="EMBL" id="FNXT01000212">
    <property type="protein sequence ID" value="SZX62182.1"/>
    <property type="molecule type" value="Genomic_DNA"/>
</dbReference>
<evidence type="ECO:0000313" key="3">
    <source>
        <dbReference type="EMBL" id="SZX62182.1"/>
    </source>
</evidence>
<evidence type="ECO:0000256" key="1">
    <source>
        <dbReference type="SAM" id="MobiDB-lite"/>
    </source>
</evidence>
<proteinExistence type="predicted"/>
<protein>
    <submittedName>
        <fullName evidence="3">Uncharacterized protein</fullName>
    </submittedName>
</protein>
<organism evidence="3 4">
    <name type="scientific">Tetradesmus obliquus</name>
    <name type="common">Green alga</name>
    <name type="synonym">Acutodesmus obliquus</name>
    <dbReference type="NCBI Taxonomy" id="3088"/>
    <lineage>
        <taxon>Eukaryota</taxon>
        <taxon>Viridiplantae</taxon>
        <taxon>Chlorophyta</taxon>
        <taxon>core chlorophytes</taxon>
        <taxon>Chlorophyceae</taxon>
        <taxon>CS clade</taxon>
        <taxon>Sphaeropleales</taxon>
        <taxon>Scenedesmaceae</taxon>
        <taxon>Tetradesmus</taxon>
    </lineage>
</organism>
<sequence>MVAACDAEEQCVAFSTGSNQGVTGAYLYKSSTRPLNYDATVYRKLTATSLANILAKAAAPSPSRVASPSSRPRPSPSPSPSATASPSPANTTNNATISASTSDVGSSSSNRLSAGAIAGIVFSAIAALAVLLSVACMWWRSWHEMKALQEKKQQPSSSNLARAPAGRCVEKQEERVNVVCQ</sequence>
<evidence type="ECO:0000256" key="2">
    <source>
        <dbReference type="SAM" id="Phobius"/>
    </source>
</evidence>
<dbReference type="Proteomes" id="UP000256970">
    <property type="component" value="Unassembled WGS sequence"/>
</dbReference>
<dbReference type="AlphaFoldDB" id="A0A383VBP6"/>
<accession>A0A383VBP6</accession>
<keyword evidence="4" id="KW-1185">Reference proteome</keyword>
<keyword evidence="2" id="KW-0812">Transmembrane</keyword>
<evidence type="ECO:0000313" key="4">
    <source>
        <dbReference type="Proteomes" id="UP000256970"/>
    </source>
</evidence>
<feature type="compositionally biased region" description="Low complexity" evidence="1">
    <location>
        <begin position="61"/>
        <end position="70"/>
    </location>
</feature>
<keyword evidence="2" id="KW-1133">Transmembrane helix</keyword>
<keyword evidence="2" id="KW-0472">Membrane</keyword>
<feature type="region of interest" description="Disordered" evidence="1">
    <location>
        <begin position="61"/>
        <end position="106"/>
    </location>
</feature>
<gene>
    <name evidence="3" type="ORF">BQ4739_LOCUS2788</name>
</gene>
<feature type="compositionally biased region" description="Low complexity" evidence="1">
    <location>
        <begin position="80"/>
        <end position="106"/>
    </location>
</feature>
<name>A0A383VBP6_TETOB</name>
<reference evidence="3 4" key="1">
    <citation type="submission" date="2016-10" db="EMBL/GenBank/DDBJ databases">
        <authorList>
            <person name="Cai Z."/>
        </authorList>
    </citation>
    <scope>NUCLEOTIDE SEQUENCE [LARGE SCALE GENOMIC DNA]</scope>
</reference>